<dbReference type="PANTHER" id="PTHR38133:SF1">
    <property type="entry name" value="SLR1429 PROTEIN"/>
    <property type="match status" value="1"/>
</dbReference>
<evidence type="ECO:0000313" key="5">
    <source>
        <dbReference type="Proteomes" id="UP000270471"/>
    </source>
</evidence>
<feature type="region of interest" description="Disordered" evidence="2">
    <location>
        <begin position="1"/>
        <end position="24"/>
    </location>
</feature>
<keyword evidence="1" id="KW-0863">Zinc-finger</keyword>
<evidence type="ECO:0000256" key="2">
    <source>
        <dbReference type="SAM" id="MobiDB-lite"/>
    </source>
</evidence>
<keyword evidence="4" id="KW-0547">Nucleotide-binding</keyword>
<proteinExistence type="predicted"/>
<feature type="region of interest" description="Disordered" evidence="2">
    <location>
        <begin position="200"/>
        <end position="250"/>
    </location>
</feature>
<dbReference type="InterPro" id="IPR007527">
    <property type="entry name" value="Znf_SWIM"/>
</dbReference>
<keyword evidence="4" id="KW-0378">Hydrolase</keyword>
<keyword evidence="4" id="KW-0347">Helicase</keyword>
<accession>A0A3M0I2N7</accession>
<dbReference type="OrthoDB" id="188274at2"/>
<evidence type="ECO:0000256" key="1">
    <source>
        <dbReference type="PROSITE-ProRule" id="PRU00325"/>
    </source>
</evidence>
<evidence type="ECO:0000259" key="3">
    <source>
        <dbReference type="PROSITE" id="PS50966"/>
    </source>
</evidence>
<keyword evidence="5" id="KW-1185">Reference proteome</keyword>
<organism evidence="4 5">
    <name type="scientific">Streptomyces shenzhenensis</name>
    <dbReference type="NCBI Taxonomy" id="943815"/>
    <lineage>
        <taxon>Bacteria</taxon>
        <taxon>Bacillati</taxon>
        <taxon>Actinomycetota</taxon>
        <taxon>Actinomycetes</taxon>
        <taxon>Kitasatosporales</taxon>
        <taxon>Streptomycetaceae</taxon>
        <taxon>Streptomyces</taxon>
    </lineage>
</organism>
<dbReference type="PROSITE" id="PS50966">
    <property type="entry name" value="ZF_SWIM"/>
    <property type="match status" value="1"/>
</dbReference>
<sequence>MTGRSRPGRSASRTFEALPPAKGSRAPFAVSWWGRAWLRSIEESSLDSGRLSRGRTYARGGAVGPVTVTPGSAAARVQGSRRTPYRSTVRVELLTDRQWDRLLDMIAERAANIAALLDGEMPAGLADDAAAAGVPLLPGPRDLDPECSCPDWGYPCKHAAALCYQVARLLDRDPFVLLLLRGRGEQELMGELGRRDTARAAAEGAVSATTAAGPAGSPARTGDPAGPAFASRTGLPSLPAPPPLPDRAGRGPALVDSAVPEPGVDPAALELLAADAAMRARHLLAGALGTRHADTAPPVPLTEWQDAARFAAAHPTPDVFARIASNCGRTPGELAAATRAWQHGGAASLDVLENPWNPPASLLARAHEALRADYWADGGPPRLRSWRNRWTVEGHAAQLRLGRDELWYPYAKDRGTWWPAGPPDTDPAVVLTALLTTCPAPPAQRCANRK</sequence>
<comment type="caution">
    <text evidence="4">The sequence shown here is derived from an EMBL/GenBank/DDBJ whole genome shotgun (WGS) entry which is preliminary data.</text>
</comment>
<dbReference type="PANTHER" id="PTHR38133">
    <property type="entry name" value="SLR1429 PROTEIN"/>
    <property type="match status" value="1"/>
</dbReference>
<dbReference type="Pfam" id="PF04434">
    <property type="entry name" value="SWIM"/>
    <property type="match status" value="1"/>
</dbReference>
<dbReference type="AlphaFoldDB" id="A0A3M0I2N7"/>
<name>A0A3M0I2N7_9ACTN</name>
<keyword evidence="4" id="KW-0067">ATP-binding</keyword>
<reference evidence="4 5" key="1">
    <citation type="submission" date="2017-11" db="EMBL/GenBank/DDBJ databases">
        <title>Draft genome of actinobacteria isolated from guarana (Paullinia cupana (Mart.) Ducke.</title>
        <authorList>
            <person name="Siqueira K.A."/>
            <person name="Liotti R.G."/>
            <person name="Mendes T.A.O."/>
            <person name="Soares M.A."/>
        </authorList>
    </citation>
    <scope>NUCLEOTIDE SEQUENCE [LARGE SCALE GENOMIC DNA]</scope>
    <source>
        <strain evidence="4 5">193</strain>
    </source>
</reference>
<dbReference type="RefSeq" id="WP_121891557.1">
    <property type="nucleotide sequence ID" value="NZ_PENI01000015.1"/>
</dbReference>
<feature type="domain" description="SWIM-type" evidence="3">
    <location>
        <begin position="132"/>
        <end position="167"/>
    </location>
</feature>
<dbReference type="GO" id="GO:0008270">
    <property type="term" value="F:zinc ion binding"/>
    <property type="evidence" value="ECO:0007669"/>
    <property type="project" value="UniProtKB-KW"/>
</dbReference>
<keyword evidence="1" id="KW-0862">Zinc</keyword>
<keyword evidence="1" id="KW-0479">Metal-binding</keyword>
<gene>
    <name evidence="4" type="ORF">CTZ28_22805</name>
</gene>
<feature type="compositionally biased region" description="Low complexity" evidence="2">
    <location>
        <begin position="200"/>
        <end position="219"/>
    </location>
</feature>
<dbReference type="Proteomes" id="UP000270471">
    <property type="component" value="Unassembled WGS sequence"/>
</dbReference>
<protein>
    <submittedName>
        <fullName evidence="4">SWF or SNF family helicase</fullName>
    </submittedName>
</protein>
<evidence type="ECO:0000313" key="4">
    <source>
        <dbReference type="EMBL" id="RMB83557.1"/>
    </source>
</evidence>
<dbReference type="EMBL" id="PENI01000015">
    <property type="protein sequence ID" value="RMB83557.1"/>
    <property type="molecule type" value="Genomic_DNA"/>
</dbReference>
<dbReference type="GO" id="GO:0004386">
    <property type="term" value="F:helicase activity"/>
    <property type="evidence" value="ECO:0007669"/>
    <property type="project" value="UniProtKB-KW"/>
</dbReference>